<dbReference type="CDD" id="cd02440">
    <property type="entry name" value="AdoMet_MTases"/>
    <property type="match status" value="1"/>
</dbReference>
<dbReference type="SUPFAM" id="SSF53335">
    <property type="entry name" value="S-adenosyl-L-methionine-dependent methyltransferases"/>
    <property type="match status" value="1"/>
</dbReference>
<dbReference type="PROSITE" id="PS51678">
    <property type="entry name" value="SAM_MT_PRMT"/>
    <property type="match status" value="1"/>
</dbReference>
<keyword evidence="1 2" id="KW-0949">S-adenosyl-L-methionine</keyword>
<reference evidence="3 4" key="1">
    <citation type="journal article" date="2013" name="Curr. Biol.">
        <title>The Genome of the Foraminiferan Reticulomyxa filosa.</title>
        <authorList>
            <person name="Glockner G."/>
            <person name="Hulsmann N."/>
            <person name="Schleicher M."/>
            <person name="Noegel A.A."/>
            <person name="Eichinger L."/>
            <person name="Gallinger C."/>
            <person name="Pawlowski J."/>
            <person name="Sierra R."/>
            <person name="Euteneuer U."/>
            <person name="Pillet L."/>
            <person name="Moustafa A."/>
            <person name="Platzer M."/>
            <person name="Groth M."/>
            <person name="Szafranski K."/>
            <person name="Schliwa M."/>
        </authorList>
    </citation>
    <scope>NUCLEOTIDE SEQUENCE [LARGE SCALE GENOMIC DNA]</scope>
</reference>
<accession>X6PCH1</accession>
<dbReference type="InterPro" id="IPR029063">
    <property type="entry name" value="SAM-dependent_MTases_sf"/>
</dbReference>
<dbReference type="AlphaFoldDB" id="X6PCH1"/>
<gene>
    <name evidence="3" type="ORF">RFI_00830</name>
</gene>
<dbReference type="Proteomes" id="UP000023152">
    <property type="component" value="Unassembled WGS sequence"/>
</dbReference>
<dbReference type="InterPro" id="IPR025799">
    <property type="entry name" value="Arg_MeTrfase"/>
</dbReference>
<evidence type="ECO:0000256" key="2">
    <source>
        <dbReference type="PROSITE-ProRule" id="PRU01015"/>
    </source>
</evidence>
<organism evidence="3 4">
    <name type="scientific">Reticulomyxa filosa</name>
    <dbReference type="NCBI Taxonomy" id="46433"/>
    <lineage>
        <taxon>Eukaryota</taxon>
        <taxon>Sar</taxon>
        <taxon>Rhizaria</taxon>
        <taxon>Retaria</taxon>
        <taxon>Foraminifera</taxon>
        <taxon>Monothalamids</taxon>
        <taxon>Reticulomyxidae</taxon>
        <taxon>Reticulomyxa</taxon>
    </lineage>
</organism>
<keyword evidence="4" id="KW-1185">Reference proteome</keyword>
<dbReference type="EMBL" id="ASPP01000873">
    <property type="protein sequence ID" value="ETO36230.1"/>
    <property type="molecule type" value="Genomic_DNA"/>
</dbReference>
<name>X6PCH1_RETFI</name>
<keyword evidence="2" id="KW-0489">Methyltransferase</keyword>
<dbReference type="PANTHER" id="PTHR11006">
    <property type="entry name" value="PROTEIN ARGININE N-METHYLTRANSFERASE"/>
    <property type="match status" value="1"/>
</dbReference>
<proteinExistence type="predicted"/>
<dbReference type="PANTHER" id="PTHR11006:SF53">
    <property type="entry name" value="PROTEIN ARGININE N-METHYLTRANSFERASE 3"/>
    <property type="match status" value="1"/>
</dbReference>
<dbReference type="Gene3D" id="3.40.50.150">
    <property type="entry name" value="Vaccinia Virus protein VP39"/>
    <property type="match status" value="1"/>
</dbReference>
<sequence>KQREKMKVVIASSGMCAICHFSLTYQNRKYVFNQLTFFNEHKVHLNKYHVPKINTCITHFKIFFVQVIIYLLQEKFFKLLKITAVTLITCQNKETDLFKEIPTCSDKDLKEGLLTILFSFCLEMASGQEKDSTVQNVKKDDNDHKTSADYYFDSYSHFGIHQEMLKDKVRTKTYQRAILQNKHLFKNKIVLDVGAGTGILCLFAAQAGAKQVFGVSICEKIG</sequence>
<dbReference type="Pfam" id="PF06325">
    <property type="entry name" value="PrmA"/>
    <property type="match status" value="1"/>
</dbReference>
<evidence type="ECO:0000256" key="1">
    <source>
        <dbReference type="ARBA" id="ARBA00022691"/>
    </source>
</evidence>
<feature type="non-terminal residue" evidence="3">
    <location>
        <position position="1"/>
    </location>
</feature>
<keyword evidence="2" id="KW-0808">Transferase</keyword>
<dbReference type="GO" id="GO:0042054">
    <property type="term" value="F:histone methyltransferase activity"/>
    <property type="evidence" value="ECO:0007669"/>
    <property type="project" value="TreeGrafter"/>
</dbReference>
<dbReference type="GO" id="GO:0032259">
    <property type="term" value="P:methylation"/>
    <property type="evidence" value="ECO:0007669"/>
    <property type="project" value="UniProtKB-KW"/>
</dbReference>
<comment type="caution">
    <text evidence="3">The sequence shown here is derived from an EMBL/GenBank/DDBJ whole genome shotgun (WGS) entry which is preliminary data.</text>
</comment>
<dbReference type="GO" id="GO:0005634">
    <property type="term" value="C:nucleus"/>
    <property type="evidence" value="ECO:0007669"/>
    <property type="project" value="TreeGrafter"/>
</dbReference>
<dbReference type="GO" id="GO:0016274">
    <property type="term" value="F:protein-arginine N-methyltransferase activity"/>
    <property type="evidence" value="ECO:0007669"/>
    <property type="project" value="InterPro"/>
</dbReference>
<evidence type="ECO:0000313" key="3">
    <source>
        <dbReference type="EMBL" id="ETO36230.1"/>
    </source>
</evidence>
<protein>
    <submittedName>
        <fullName evidence="3">Uncharacterized protein</fullName>
    </submittedName>
</protein>
<dbReference type="OrthoDB" id="7848332at2759"/>
<evidence type="ECO:0000313" key="4">
    <source>
        <dbReference type="Proteomes" id="UP000023152"/>
    </source>
</evidence>